<comment type="caution">
    <text evidence="1">The sequence shown here is derived from an EMBL/GenBank/DDBJ whole genome shotgun (WGS) entry which is preliminary data.</text>
</comment>
<dbReference type="AlphaFoldDB" id="A0A1B8TUZ1"/>
<dbReference type="Proteomes" id="UP000092612">
    <property type="component" value="Unassembled WGS sequence"/>
</dbReference>
<dbReference type="KEGG" id="prn:BW723_04510"/>
<sequence length="178" mass="20831">MKDLKQFNIQFVGLKEGKHQFNYSIDNKFFEAFNYDDFVSSSIKVSLNFVKKSTLFELNFITEGTVEVPCDVTNELYDQEIDSELPLVVKFGPEYYDDNEEILILPHEAYEFNVAQFIYEMIVLAVPNKRVHPKVIDGTMESEALNKLKELEIKEEKTVETTDPRWDKLKNLITEKKT</sequence>
<dbReference type="Pfam" id="PF02620">
    <property type="entry name" value="YceD"/>
    <property type="match status" value="1"/>
</dbReference>
<evidence type="ECO:0000313" key="1">
    <source>
        <dbReference type="EMBL" id="OBY63380.1"/>
    </source>
</evidence>
<dbReference type="RefSeq" id="WP_068361685.1">
    <property type="nucleotide sequence ID" value="NZ_CP019337.1"/>
</dbReference>
<dbReference type="OrthoDB" id="1524821at2"/>
<name>A0A1B8TUZ1_9FLAO</name>
<keyword evidence="1" id="KW-0238">DNA-binding</keyword>
<organism evidence="1 2">
    <name type="scientific">Polaribacter reichenbachii</name>
    <dbReference type="NCBI Taxonomy" id="996801"/>
    <lineage>
        <taxon>Bacteria</taxon>
        <taxon>Pseudomonadati</taxon>
        <taxon>Bacteroidota</taxon>
        <taxon>Flavobacteriia</taxon>
        <taxon>Flavobacteriales</taxon>
        <taxon>Flavobacteriaceae</taxon>
    </lineage>
</organism>
<dbReference type="GO" id="GO:0003677">
    <property type="term" value="F:DNA binding"/>
    <property type="evidence" value="ECO:0007669"/>
    <property type="project" value="UniProtKB-KW"/>
</dbReference>
<reference evidence="2" key="1">
    <citation type="submission" date="2016-02" db="EMBL/GenBank/DDBJ databases">
        <title>Paenibacillus sp. LPB0068, isolated from Crassostrea gigas.</title>
        <authorList>
            <person name="Shin S.-K."/>
            <person name="Yi H."/>
        </authorList>
    </citation>
    <scope>NUCLEOTIDE SEQUENCE [LARGE SCALE GENOMIC DNA]</scope>
    <source>
        <strain evidence="2">KCTC 23969</strain>
    </source>
</reference>
<gene>
    <name evidence="1" type="ORF">LPB301_11200</name>
</gene>
<accession>A0A1B8TUZ1</accession>
<keyword evidence="2" id="KW-1185">Reference proteome</keyword>
<dbReference type="STRING" id="996801.BW723_04510"/>
<dbReference type="EMBL" id="LSFL01000035">
    <property type="protein sequence ID" value="OBY63380.1"/>
    <property type="molecule type" value="Genomic_DNA"/>
</dbReference>
<dbReference type="InterPro" id="IPR003772">
    <property type="entry name" value="YceD"/>
</dbReference>
<protein>
    <submittedName>
        <fullName evidence="1">DNA-binding protein</fullName>
    </submittedName>
</protein>
<evidence type="ECO:0000313" key="2">
    <source>
        <dbReference type="Proteomes" id="UP000092612"/>
    </source>
</evidence>
<proteinExistence type="predicted"/>